<feature type="region of interest" description="Disordered" evidence="1">
    <location>
        <begin position="1"/>
        <end position="55"/>
    </location>
</feature>
<dbReference type="EMBL" id="KL142382">
    <property type="protein sequence ID" value="KDR74788.1"/>
    <property type="molecule type" value="Genomic_DNA"/>
</dbReference>
<feature type="compositionally biased region" description="Polar residues" evidence="1">
    <location>
        <begin position="31"/>
        <end position="41"/>
    </location>
</feature>
<sequence>MASTAIKAANLQPQPPPRRLPRSSACRKLQETYSSHSTNQHDTARRHVASPPSSTRGLWADVWMVKWVGGVKNTRGRPVKWETHQANHPPRRGCLHPPTPHRLYRHWITVDIRVPPA</sequence>
<dbReference type="HOGENOM" id="CLU_2084997_0_0_1"/>
<evidence type="ECO:0000313" key="3">
    <source>
        <dbReference type="Proteomes" id="UP000027222"/>
    </source>
</evidence>
<evidence type="ECO:0000256" key="1">
    <source>
        <dbReference type="SAM" id="MobiDB-lite"/>
    </source>
</evidence>
<proteinExistence type="predicted"/>
<accession>A0A067T6Z5</accession>
<dbReference type="AlphaFoldDB" id="A0A067T6Z5"/>
<keyword evidence="3" id="KW-1185">Reference proteome</keyword>
<reference evidence="3" key="1">
    <citation type="journal article" date="2014" name="Proc. Natl. Acad. Sci. U.S.A.">
        <title>Extensive sampling of basidiomycete genomes demonstrates inadequacy of the white-rot/brown-rot paradigm for wood decay fungi.</title>
        <authorList>
            <person name="Riley R."/>
            <person name="Salamov A.A."/>
            <person name="Brown D.W."/>
            <person name="Nagy L.G."/>
            <person name="Floudas D."/>
            <person name="Held B.W."/>
            <person name="Levasseur A."/>
            <person name="Lombard V."/>
            <person name="Morin E."/>
            <person name="Otillar R."/>
            <person name="Lindquist E.A."/>
            <person name="Sun H."/>
            <person name="LaButti K.M."/>
            <person name="Schmutz J."/>
            <person name="Jabbour D."/>
            <person name="Luo H."/>
            <person name="Baker S.E."/>
            <person name="Pisabarro A.G."/>
            <person name="Walton J.D."/>
            <person name="Blanchette R.A."/>
            <person name="Henrissat B."/>
            <person name="Martin F."/>
            <person name="Cullen D."/>
            <person name="Hibbett D.S."/>
            <person name="Grigoriev I.V."/>
        </authorList>
    </citation>
    <scope>NUCLEOTIDE SEQUENCE [LARGE SCALE GENOMIC DNA]</scope>
    <source>
        <strain evidence="3">CBS 339.88</strain>
    </source>
</reference>
<evidence type="ECO:0000313" key="2">
    <source>
        <dbReference type="EMBL" id="KDR74788.1"/>
    </source>
</evidence>
<dbReference type="Proteomes" id="UP000027222">
    <property type="component" value="Unassembled WGS sequence"/>
</dbReference>
<gene>
    <name evidence="2" type="ORF">GALMADRAFT_141123</name>
</gene>
<protein>
    <submittedName>
        <fullName evidence="2">Uncharacterized protein</fullName>
    </submittedName>
</protein>
<organism evidence="2 3">
    <name type="scientific">Galerina marginata (strain CBS 339.88)</name>
    <dbReference type="NCBI Taxonomy" id="685588"/>
    <lineage>
        <taxon>Eukaryota</taxon>
        <taxon>Fungi</taxon>
        <taxon>Dikarya</taxon>
        <taxon>Basidiomycota</taxon>
        <taxon>Agaricomycotina</taxon>
        <taxon>Agaricomycetes</taxon>
        <taxon>Agaricomycetidae</taxon>
        <taxon>Agaricales</taxon>
        <taxon>Agaricineae</taxon>
        <taxon>Strophariaceae</taxon>
        <taxon>Galerina</taxon>
    </lineage>
</organism>
<name>A0A067T6Z5_GALM3</name>